<organism evidence="7 8">
    <name type="scientific">Nonlabens agnitus</name>
    <dbReference type="NCBI Taxonomy" id="870484"/>
    <lineage>
        <taxon>Bacteria</taxon>
        <taxon>Pseudomonadati</taxon>
        <taxon>Bacteroidota</taxon>
        <taxon>Flavobacteriia</taxon>
        <taxon>Flavobacteriales</taxon>
        <taxon>Flavobacteriaceae</taxon>
        <taxon>Nonlabens</taxon>
    </lineage>
</organism>
<feature type="domain" description="HTH luxR-type" evidence="6">
    <location>
        <begin position="367"/>
        <end position="432"/>
    </location>
</feature>
<dbReference type="PANTHER" id="PTHR44688:SF16">
    <property type="entry name" value="DNA-BINDING TRANSCRIPTIONAL ACTIVATOR DEVR_DOSR"/>
    <property type="match status" value="1"/>
</dbReference>
<dbReference type="SUPFAM" id="SSF46894">
    <property type="entry name" value="C-terminal effector domain of the bipartite response regulators"/>
    <property type="match status" value="1"/>
</dbReference>
<dbReference type="Gene3D" id="1.10.10.10">
    <property type="entry name" value="Winged helix-like DNA-binding domain superfamily/Winged helix DNA-binding domain"/>
    <property type="match status" value="1"/>
</dbReference>
<keyword evidence="5" id="KW-1133">Transmembrane helix</keyword>
<keyword evidence="4" id="KW-0175">Coiled coil</keyword>
<dbReference type="AlphaFoldDB" id="A0A2S9WRQ9"/>
<evidence type="ECO:0000256" key="3">
    <source>
        <dbReference type="ARBA" id="ARBA00023163"/>
    </source>
</evidence>
<dbReference type="EMBL" id="MQUC01000003">
    <property type="protein sequence ID" value="PRP66184.1"/>
    <property type="molecule type" value="Genomic_DNA"/>
</dbReference>
<dbReference type="Pfam" id="PF07695">
    <property type="entry name" value="7TMR-DISM_7TM"/>
    <property type="match status" value="1"/>
</dbReference>
<evidence type="ECO:0000256" key="2">
    <source>
        <dbReference type="ARBA" id="ARBA00023125"/>
    </source>
</evidence>
<feature type="transmembrane region" description="Helical" evidence="5">
    <location>
        <begin position="276"/>
        <end position="297"/>
    </location>
</feature>
<keyword evidence="8" id="KW-1185">Reference proteome</keyword>
<dbReference type="InterPro" id="IPR011623">
    <property type="entry name" value="7TMR_DISM_rcpt_extracell_dom1"/>
</dbReference>
<name>A0A2S9WRQ9_9FLAO</name>
<reference evidence="7 8" key="1">
    <citation type="submission" date="2016-11" db="EMBL/GenBank/DDBJ databases">
        <title>Trade-off between light-utilization and light-protection in marine flavobacteria.</title>
        <authorList>
            <person name="Kumagai Y."/>
        </authorList>
    </citation>
    <scope>NUCLEOTIDE SEQUENCE [LARGE SCALE GENOMIC DNA]</scope>
    <source>
        <strain evidence="7 8">JCM 17109</strain>
    </source>
</reference>
<dbReference type="PROSITE" id="PS50043">
    <property type="entry name" value="HTH_LUXR_2"/>
    <property type="match status" value="1"/>
</dbReference>
<gene>
    <name evidence="7" type="ORF">BST86_03300</name>
</gene>
<evidence type="ECO:0000313" key="7">
    <source>
        <dbReference type="EMBL" id="PRP66184.1"/>
    </source>
</evidence>
<feature type="transmembrane region" description="Helical" evidence="5">
    <location>
        <begin position="156"/>
        <end position="173"/>
    </location>
</feature>
<evidence type="ECO:0000313" key="8">
    <source>
        <dbReference type="Proteomes" id="UP000239532"/>
    </source>
</evidence>
<protein>
    <recommendedName>
        <fullName evidence="6">HTH luxR-type domain-containing protein</fullName>
    </recommendedName>
</protein>
<dbReference type="PRINTS" id="PR00038">
    <property type="entry name" value="HTHLUXR"/>
</dbReference>
<keyword evidence="2" id="KW-0238">DNA-binding</keyword>
<feature type="transmembrane region" description="Helical" evidence="5">
    <location>
        <begin position="220"/>
        <end position="240"/>
    </location>
</feature>
<evidence type="ECO:0000256" key="1">
    <source>
        <dbReference type="ARBA" id="ARBA00023015"/>
    </source>
</evidence>
<dbReference type="Pfam" id="PF00196">
    <property type="entry name" value="GerE"/>
    <property type="match status" value="1"/>
</dbReference>
<dbReference type="GO" id="GO:0003677">
    <property type="term" value="F:DNA binding"/>
    <property type="evidence" value="ECO:0007669"/>
    <property type="project" value="UniProtKB-KW"/>
</dbReference>
<evidence type="ECO:0000256" key="4">
    <source>
        <dbReference type="SAM" id="Coils"/>
    </source>
</evidence>
<comment type="caution">
    <text evidence="7">The sequence shown here is derived from an EMBL/GenBank/DDBJ whole genome shotgun (WGS) entry which is preliminary data.</text>
</comment>
<feature type="transmembrane region" description="Helical" evidence="5">
    <location>
        <begin position="246"/>
        <end position="269"/>
    </location>
</feature>
<dbReference type="GO" id="GO:0006355">
    <property type="term" value="P:regulation of DNA-templated transcription"/>
    <property type="evidence" value="ECO:0007669"/>
    <property type="project" value="InterPro"/>
</dbReference>
<feature type="transmembrane region" description="Helical" evidence="5">
    <location>
        <begin position="126"/>
        <end position="150"/>
    </location>
</feature>
<dbReference type="InterPro" id="IPR016032">
    <property type="entry name" value="Sig_transdc_resp-reg_C-effctor"/>
</dbReference>
<dbReference type="InterPro" id="IPR036388">
    <property type="entry name" value="WH-like_DNA-bd_sf"/>
</dbReference>
<dbReference type="CDD" id="cd06170">
    <property type="entry name" value="LuxR_C_like"/>
    <property type="match status" value="1"/>
</dbReference>
<dbReference type="RefSeq" id="WP_105982023.1">
    <property type="nucleotide sequence ID" value="NZ_MQUC01000003.1"/>
</dbReference>
<proteinExistence type="predicted"/>
<feature type="coiled-coil region" evidence="4">
    <location>
        <begin position="330"/>
        <end position="357"/>
    </location>
</feature>
<sequence length="436" mass="50608">MILFTWTVKAQEVGIYYDQTGDLTLPQMEVQDFKPISSGYSNGLQQGIYWLKISPSRETIFQLENNHIKKIEGFSNSNPIKLDRFTGFTSFYLNQEAPTYIKMLIDKEAYFPYTIKSREDFRRATVINHIGMGLFYGFATVCFLLNMGLFYNSKDFSFLFYSIFLFLILSVIAHRDGLVEILGLSDSMKEITEPLSISIGGLMCAVFANESVKIKNYFPFLVYSYWVLAVLSMILLALYFSTQDYLFLVGIYFVCLYIFLSSWISSLLLIRVQSFAIVFCVAYFFMMILAILFYLGPAFDLQFFEMKKSYLKVGALVEMVIITLAILYRLRVMERNQNQMREEMKFYLSQISFLNEELEKNQLGQDNIFTKFDLTSRESEVLDLIAAGKTNKEIADELYISINTVKFHVKKVYEKLEVSNRKEAYQIVKSSNGEIL</sequence>
<keyword evidence="5" id="KW-0812">Transmembrane</keyword>
<accession>A0A2S9WRQ9</accession>
<dbReference type="OrthoDB" id="9807565at2"/>
<keyword evidence="3" id="KW-0804">Transcription</keyword>
<evidence type="ECO:0000256" key="5">
    <source>
        <dbReference type="SAM" id="Phobius"/>
    </source>
</evidence>
<keyword evidence="5" id="KW-0472">Membrane</keyword>
<dbReference type="PANTHER" id="PTHR44688">
    <property type="entry name" value="DNA-BINDING TRANSCRIPTIONAL ACTIVATOR DEVR_DOSR"/>
    <property type="match status" value="1"/>
</dbReference>
<feature type="transmembrane region" description="Helical" evidence="5">
    <location>
        <begin position="309"/>
        <end position="330"/>
    </location>
</feature>
<dbReference type="SMART" id="SM00421">
    <property type="entry name" value="HTH_LUXR"/>
    <property type="match status" value="1"/>
</dbReference>
<dbReference type="InterPro" id="IPR000792">
    <property type="entry name" value="Tscrpt_reg_LuxR_C"/>
</dbReference>
<evidence type="ECO:0000259" key="6">
    <source>
        <dbReference type="PROSITE" id="PS50043"/>
    </source>
</evidence>
<keyword evidence="1" id="KW-0805">Transcription regulation</keyword>
<dbReference type="Proteomes" id="UP000239532">
    <property type="component" value="Unassembled WGS sequence"/>
</dbReference>